<dbReference type="Proteomes" id="UP000196027">
    <property type="component" value="Chromosome"/>
</dbReference>
<comment type="pathway">
    <text evidence="3 18">Phospholipid metabolism; CDP-diacylglycerol biosynthesis; CDP-diacylglycerol from sn-glycerol 3-phosphate: step 3/3.</text>
</comment>
<evidence type="ECO:0000256" key="6">
    <source>
        <dbReference type="ARBA" id="ARBA00012487"/>
    </source>
</evidence>
<evidence type="ECO:0000256" key="14">
    <source>
        <dbReference type="ARBA" id="ARBA00023098"/>
    </source>
</evidence>
<dbReference type="OrthoDB" id="9799199at2"/>
<keyword evidence="16" id="KW-0594">Phospholipid biosynthesis</keyword>
<keyword evidence="21" id="KW-1185">Reference proteome</keyword>
<dbReference type="EMBL" id="CP021425">
    <property type="protein sequence ID" value="ARU56049.1"/>
    <property type="molecule type" value="Genomic_DNA"/>
</dbReference>
<evidence type="ECO:0000256" key="17">
    <source>
        <dbReference type="ARBA" id="ARBA00023264"/>
    </source>
</evidence>
<dbReference type="InterPro" id="IPR000374">
    <property type="entry name" value="PC_trans"/>
</dbReference>
<comment type="similarity">
    <text evidence="5 18">Belongs to the CDS family.</text>
</comment>
<dbReference type="AlphaFoldDB" id="A0A1Y0I778"/>
<evidence type="ECO:0000256" key="10">
    <source>
        <dbReference type="ARBA" id="ARBA00022679"/>
    </source>
</evidence>
<dbReference type="Pfam" id="PF01148">
    <property type="entry name" value="CTP_transf_1"/>
    <property type="match status" value="1"/>
</dbReference>
<keyword evidence="15 19" id="KW-0472">Membrane</keyword>
<protein>
    <recommendedName>
        <fullName evidence="7 18">Phosphatidate cytidylyltransferase</fullName>
        <ecNumber evidence="6 18">2.7.7.41</ecNumber>
    </recommendedName>
</protein>
<comment type="catalytic activity">
    <reaction evidence="1 18">
        <text>a 1,2-diacyl-sn-glycero-3-phosphate + CTP + H(+) = a CDP-1,2-diacyl-sn-glycerol + diphosphate</text>
        <dbReference type="Rhea" id="RHEA:16229"/>
        <dbReference type="ChEBI" id="CHEBI:15378"/>
        <dbReference type="ChEBI" id="CHEBI:33019"/>
        <dbReference type="ChEBI" id="CHEBI:37563"/>
        <dbReference type="ChEBI" id="CHEBI:58332"/>
        <dbReference type="ChEBI" id="CHEBI:58608"/>
        <dbReference type="EC" id="2.7.7.41"/>
    </reaction>
</comment>
<evidence type="ECO:0000256" key="16">
    <source>
        <dbReference type="ARBA" id="ARBA00023209"/>
    </source>
</evidence>
<evidence type="ECO:0000256" key="7">
    <source>
        <dbReference type="ARBA" id="ARBA00019373"/>
    </source>
</evidence>
<gene>
    <name evidence="20" type="ORF">OLMES_1975</name>
</gene>
<dbReference type="KEGG" id="ome:OLMES_1975"/>
<dbReference type="GO" id="GO:0016024">
    <property type="term" value="P:CDP-diacylglycerol biosynthetic process"/>
    <property type="evidence" value="ECO:0007669"/>
    <property type="project" value="UniProtKB-UniPathway"/>
</dbReference>
<feature type="transmembrane region" description="Helical" evidence="19">
    <location>
        <begin position="263"/>
        <end position="281"/>
    </location>
</feature>
<keyword evidence="12 18" id="KW-0548">Nucleotidyltransferase</keyword>
<dbReference type="PROSITE" id="PS01315">
    <property type="entry name" value="CDS"/>
    <property type="match status" value="1"/>
</dbReference>
<name>A0A1Y0I778_9GAMM</name>
<dbReference type="GO" id="GO:0004605">
    <property type="term" value="F:phosphatidate cytidylyltransferase activity"/>
    <property type="evidence" value="ECO:0007669"/>
    <property type="project" value="UniProtKB-EC"/>
</dbReference>
<comment type="subcellular location">
    <subcellularLocation>
        <location evidence="2">Cell membrane</location>
        <topology evidence="2">Multi-pass membrane protein</topology>
    </subcellularLocation>
</comment>
<accession>A0A1Y0I778</accession>
<feature type="transmembrane region" description="Helical" evidence="19">
    <location>
        <begin position="186"/>
        <end position="206"/>
    </location>
</feature>
<evidence type="ECO:0000256" key="5">
    <source>
        <dbReference type="ARBA" id="ARBA00010185"/>
    </source>
</evidence>
<evidence type="ECO:0000256" key="15">
    <source>
        <dbReference type="ARBA" id="ARBA00023136"/>
    </source>
</evidence>
<evidence type="ECO:0000313" key="21">
    <source>
        <dbReference type="Proteomes" id="UP000196027"/>
    </source>
</evidence>
<keyword evidence="13 19" id="KW-1133">Transmembrane helix</keyword>
<proteinExistence type="inferred from homology"/>
<keyword evidence="11 18" id="KW-0812">Transmembrane</keyword>
<dbReference type="PANTHER" id="PTHR46382:SF1">
    <property type="entry name" value="PHOSPHATIDATE CYTIDYLYLTRANSFERASE"/>
    <property type="match status" value="1"/>
</dbReference>
<keyword evidence="10 18" id="KW-0808">Transferase</keyword>
<feature type="transmembrane region" description="Helical" evidence="19">
    <location>
        <begin position="146"/>
        <end position="166"/>
    </location>
</feature>
<evidence type="ECO:0000256" key="1">
    <source>
        <dbReference type="ARBA" id="ARBA00001698"/>
    </source>
</evidence>
<evidence type="ECO:0000256" key="19">
    <source>
        <dbReference type="SAM" id="Phobius"/>
    </source>
</evidence>
<dbReference type="PANTHER" id="PTHR46382">
    <property type="entry name" value="PHOSPHATIDATE CYTIDYLYLTRANSFERASE"/>
    <property type="match status" value="1"/>
</dbReference>
<evidence type="ECO:0000256" key="9">
    <source>
        <dbReference type="ARBA" id="ARBA00022516"/>
    </source>
</evidence>
<evidence type="ECO:0000313" key="20">
    <source>
        <dbReference type="EMBL" id="ARU56049.1"/>
    </source>
</evidence>
<feature type="transmembrane region" description="Helical" evidence="19">
    <location>
        <begin position="58"/>
        <end position="85"/>
    </location>
</feature>
<keyword evidence="17" id="KW-1208">Phospholipid metabolism</keyword>
<reference evidence="20 21" key="1">
    <citation type="submission" date="2017-05" db="EMBL/GenBank/DDBJ databases">
        <title>Genomic insights into alkan degradation activity of Oleiphilus messinensis.</title>
        <authorList>
            <person name="Kozyavkin S.A."/>
            <person name="Slesarev A.I."/>
            <person name="Golyshin P.N."/>
            <person name="Korzhenkov A."/>
            <person name="Golyshina O.N."/>
            <person name="Toshchakov S.V."/>
        </authorList>
    </citation>
    <scope>NUCLEOTIDE SEQUENCE [LARGE SCALE GENOMIC DNA]</scope>
    <source>
        <strain evidence="20 21">ME102</strain>
    </source>
</reference>
<evidence type="ECO:0000256" key="8">
    <source>
        <dbReference type="ARBA" id="ARBA00022475"/>
    </source>
</evidence>
<feature type="transmembrane region" description="Helical" evidence="19">
    <location>
        <begin position="105"/>
        <end position="126"/>
    </location>
</feature>
<comment type="pathway">
    <text evidence="4">Lipid metabolism.</text>
</comment>
<evidence type="ECO:0000256" key="3">
    <source>
        <dbReference type="ARBA" id="ARBA00005119"/>
    </source>
</evidence>
<evidence type="ECO:0000256" key="11">
    <source>
        <dbReference type="ARBA" id="ARBA00022692"/>
    </source>
</evidence>
<dbReference type="EC" id="2.7.7.41" evidence="6 18"/>
<evidence type="ECO:0000256" key="2">
    <source>
        <dbReference type="ARBA" id="ARBA00004651"/>
    </source>
</evidence>
<evidence type="ECO:0000256" key="12">
    <source>
        <dbReference type="ARBA" id="ARBA00022695"/>
    </source>
</evidence>
<keyword evidence="9" id="KW-0444">Lipid biosynthesis</keyword>
<organism evidence="20 21">
    <name type="scientific">Oleiphilus messinensis</name>
    <dbReference type="NCBI Taxonomy" id="141451"/>
    <lineage>
        <taxon>Bacteria</taxon>
        <taxon>Pseudomonadati</taxon>
        <taxon>Pseudomonadota</taxon>
        <taxon>Gammaproteobacteria</taxon>
        <taxon>Oceanospirillales</taxon>
        <taxon>Oleiphilaceae</taxon>
        <taxon>Oleiphilus</taxon>
    </lineage>
</organism>
<dbReference type="RefSeq" id="WP_087461082.1">
    <property type="nucleotide sequence ID" value="NZ_CP021425.1"/>
</dbReference>
<dbReference type="UniPathway" id="UPA00557">
    <property type="reaction ID" value="UER00614"/>
</dbReference>
<feature type="transmembrane region" description="Helical" evidence="19">
    <location>
        <begin position="213"/>
        <end position="233"/>
    </location>
</feature>
<sequence length="286" mass="30776">MLKQRIITALILAPIALGGIFLLSPLYFSWFIGGVIVIAAWEWANLSNVTNQAARCSYALVMAGLLLGCQFLSPALVLTLSLLWWCAAFYLVKTYPKNTIFWAQPLVRLIIGALVLVPAWKGLVFIRTSDVMLMDRAGAPVDVNSLLVIFYVMIVVWGADIGAYFAGRAFGNKKLAPSVSPGKSWAGVYGGLIVVGLLAIVVGLILHLDSKDTLLLLLITLVTGIVSVLGDLLESMVKRFRGIKDSSQLLPGHGGVMDRVDSLTAAVPVFAFVCLMLGWLGKSVAL</sequence>
<evidence type="ECO:0000256" key="13">
    <source>
        <dbReference type="ARBA" id="ARBA00022989"/>
    </source>
</evidence>
<evidence type="ECO:0000256" key="4">
    <source>
        <dbReference type="ARBA" id="ARBA00005189"/>
    </source>
</evidence>
<keyword evidence="8" id="KW-1003">Cell membrane</keyword>
<feature type="transmembrane region" description="Helical" evidence="19">
    <location>
        <begin position="28"/>
        <end position="46"/>
    </location>
</feature>
<evidence type="ECO:0000256" key="18">
    <source>
        <dbReference type="RuleBase" id="RU003938"/>
    </source>
</evidence>
<dbReference type="GO" id="GO:0005886">
    <property type="term" value="C:plasma membrane"/>
    <property type="evidence" value="ECO:0007669"/>
    <property type="project" value="UniProtKB-SubCell"/>
</dbReference>
<keyword evidence="14" id="KW-0443">Lipid metabolism</keyword>